<accession>A0A9D1R519</accession>
<comment type="caution">
    <text evidence="1">The sequence shown here is derived from an EMBL/GenBank/DDBJ whole genome shotgun (WGS) entry which is preliminary data.</text>
</comment>
<protein>
    <submittedName>
        <fullName evidence="1">Cytidylate kinase-like family protein</fullName>
    </submittedName>
</protein>
<gene>
    <name evidence="1" type="ORF">H9742_01595</name>
</gene>
<evidence type="ECO:0000313" key="1">
    <source>
        <dbReference type="EMBL" id="HIW80216.1"/>
    </source>
</evidence>
<name>A0A9D1R519_9FIRM</name>
<dbReference type="AlphaFoldDB" id="A0A9D1R519"/>
<keyword evidence="1" id="KW-0808">Transferase</keyword>
<sequence length="203" mass="22976">MKYHIIAIEREYASAGQEIGQRTAKRLGIPCYGREILAMAAKELGQPEHYLEDLEEKSTGSFMYSMYAMANLGKGDSIFQGRSLPLESRLFLTESKIIQKLTQTPAVVVGRCAAHSLREREDVLRVFIHADDVFRKKRAVDTYGIPAQKASEVLKRADRRRSGYYRANTGKDWKNSQNYHIVLDSGLLGIERCADILETCIKS</sequence>
<reference evidence="1" key="1">
    <citation type="journal article" date="2021" name="PeerJ">
        <title>Extensive microbial diversity within the chicken gut microbiome revealed by metagenomics and culture.</title>
        <authorList>
            <person name="Gilroy R."/>
            <person name="Ravi A."/>
            <person name="Getino M."/>
            <person name="Pursley I."/>
            <person name="Horton D.L."/>
            <person name="Alikhan N.F."/>
            <person name="Baker D."/>
            <person name="Gharbi K."/>
            <person name="Hall N."/>
            <person name="Watson M."/>
            <person name="Adriaenssens E.M."/>
            <person name="Foster-Nyarko E."/>
            <person name="Jarju S."/>
            <person name="Secka A."/>
            <person name="Antonio M."/>
            <person name="Oren A."/>
            <person name="Chaudhuri R.R."/>
            <person name="La Ragione R."/>
            <person name="Hildebrand F."/>
            <person name="Pallen M.J."/>
        </authorList>
    </citation>
    <scope>NUCLEOTIDE SEQUENCE</scope>
    <source>
        <strain evidence="1">CHK195-6426</strain>
    </source>
</reference>
<evidence type="ECO:0000313" key="2">
    <source>
        <dbReference type="Proteomes" id="UP000824265"/>
    </source>
</evidence>
<dbReference type="InterPro" id="IPR027417">
    <property type="entry name" value="P-loop_NTPase"/>
</dbReference>
<dbReference type="Proteomes" id="UP000824265">
    <property type="component" value="Unassembled WGS sequence"/>
</dbReference>
<dbReference type="EMBL" id="DXGH01000008">
    <property type="protein sequence ID" value="HIW80216.1"/>
    <property type="molecule type" value="Genomic_DNA"/>
</dbReference>
<organism evidence="1 2">
    <name type="scientific">Candidatus Acetatifactor stercoripullorum</name>
    <dbReference type="NCBI Taxonomy" id="2838414"/>
    <lineage>
        <taxon>Bacteria</taxon>
        <taxon>Bacillati</taxon>
        <taxon>Bacillota</taxon>
        <taxon>Clostridia</taxon>
        <taxon>Lachnospirales</taxon>
        <taxon>Lachnospiraceae</taxon>
        <taxon>Acetatifactor</taxon>
    </lineage>
</organism>
<dbReference type="Gene3D" id="3.40.50.300">
    <property type="entry name" value="P-loop containing nucleotide triphosphate hydrolases"/>
    <property type="match status" value="1"/>
</dbReference>
<dbReference type="Pfam" id="PF13189">
    <property type="entry name" value="Cytidylate_kin2"/>
    <property type="match status" value="1"/>
</dbReference>
<keyword evidence="1" id="KW-0418">Kinase</keyword>
<proteinExistence type="predicted"/>
<dbReference type="GO" id="GO:0016301">
    <property type="term" value="F:kinase activity"/>
    <property type="evidence" value="ECO:0007669"/>
    <property type="project" value="UniProtKB-KW"/>
</dbReference>
<reference evidence="1" key="2">
    <citation type="submission" date="2021-04" db="EMBL/GenBank/DDBJ databases">
        <authorList>
            <person name="Gilroy R."/>
        </authorList>
    </citation>
    <scope>NUCLEOTIDE SEQUENCE</scope>
    <source>
        <strain evidence="1">CHK195-6426</strain>
    </source>
</reference>